<evidence type="ECO:0000256" key="4">
    <source>
        <dbReference type="ARBA" id="ARBA00023125"/>
    </source>
</evidence>
<keyword evidence="5" id="KW-0804">Transcription</keyword>
<evidence type="ECO:0000256" key="5">
    <source>
        <dbReference type="ARBA" id="ARBA00023163"/>
    </source>
</evidence>
<dbReference type="InterPro" id="IPR036388">
    <property type="entry name" value="WH-like_DNA-bd_sf"/>
</dbReference>
<dbReference type="InterPro" id="IPR014284">
    <property type="entry name" value="RNA_pol_sigma-70_dom"/>
</dbReference>
<dbReference type="InterPro" id="IPR013324">
    <property type="entry name" value="RNA_pol_sigma_r3/r4-like"/>
</dbReference>
<evidence type="ECO:0000313" key="8">
    <source>
        <dbReference type="Proteomes" id="UP000295711"/>
    </source>
</evidence>
<comment type="similarity">
    <text evidence="1">Belongs to the sigma-70 factor family. ECF subfamily.</text>
</comment>
<dbReference type="EMBL" id="SLXA01000004">
    <property type="protein sequence ID" value="TCO85034.1"/>
    <property type="molecule type" value="Genomic_DNA"/>
</dbReference>
<dbReference type="NCBIfam" id="TIGR02937">
    <property type="entry name" value="sigma70-ECF"/>
    <property type="match status" value="1"/>
</dbReference>
<dbReference type="InterPro" id="IPR039425">
    <property type="entry name" value="RNA_pol_sigma-70-like"/>
</dbReference>
<keyword evidence="3" id="KW-0731">Sigma factor</keyword>
<gene>
    <name evidence="7" type="ORF">EV212_10487</name>
</gene>
<dbReference type="Gene3D" id="1.10.1740.10">
    <property type="match status" value="1"/>
</dbReference>
<dbReference type="SUPFAM" id="SSF88659">
    <property type="entry name" value="Sigma3 and sigma4 domains of RNA polymerase sigma factors"/>
    <property type="match status" value="1"/>
</dbReference>
<dbReference type="SUPFAM" id="SSF88946">
    <property type="entry name" value="Sigma2 domain of RNA polymerase sigma factors"/>
    <property type="match status" value="1"/>
</dbReference>
<evidence type="ECO:0000256" key="3">
    <source>
        <dbReference type="ARBA" id="ARBA00023082"/>
    </source>
</evidence>
<evidence type="ECO:0000256" key="1">
    <source>
        <dbReference type="ARBA" id="ARBA00010641"/>
    </source>
</evidence>
<reference evidence="7 8" key="1">
    <citation type="submission" date="2019-03" db="EMBL/GenBank/DDBJ databases">
        <title>Genomic Encyclopedia of Type Strains, Phase IV (KMG-IV): sequencing the most valuable type-strain genomes for metagenomic binning, comparative biology and taxonomic classification.</title>
        <authorList>
            <person name="Goeker M."/>
        </authorList>
    </citation>
    <scope>NUCLEOTIDE SEQUENCE [LARGE SCALE GENOMIC DNA]</scope>
    <source>
        <strain evidence="7 8">DSM 28559</strain>
    </source>
</reference>
<dbReference type="InterPro" id="IPR013325">
    <property type="entry name" value="RNA_pol_sigma_r2"/>
</dbReference>
<keyword evidence="8" id="KW-1185">Reference proteome</keyword>
<dbReference type="RefSeq" id="WP_132090281.1">
    <property type="nucleotide sequence ID" value="NZ_JANKAQ010000004.1"/>
</dbReference>
<dbReference type="GO" id="GO:0006352">
    <property type="term" value="P:DNA-templated transcription initiation"/>
    <property type="evidence" value="ECO:0007669"/>
    <property type="project" value="InterPro"/>
</dbReference>
<dbReference type="GO" id="GO:0003677">
    <property type="term" value="F:DNA binding"/>
    <property type="evidence" value="ECO:0007669"/>
    <property type="project" value="UniProtKB-KW"/>
</dbReference>
<dbReference type="AlphaFoldDB" id="A0A4R2LIM1"/>
<dbReference type="GO" id="GO:0016987">
    <property type="term" value="F:sigma factor activity"/>
    <property type="evidence" value="ECO:0007669"/>
    <property type="project" value="UniProtKB-KW"/>
</dbReference>
<organism evidence="7 8">
    <name type="scientific">Frisingicoccus caecimuris</name>
    <dbReference type="NCBI Taxonomy" id="1796636"/>
    <lineage>
        <taxon>Bacteria</taxon>
        <taxon>Bacillati</taxon>
        <taxon>Bacillota</taxon>
        <taxon>Clostridia</taxon>
        <taxon>Lachnospirales</taxon>
        <taxon>Lachnospiraceae</taxon>
        <taxon>Frisingicoccus</taxon>
    </lineage>
</organism>
<dbReference type="Pfam" id="PF08281">
    <property type="entry name" value="Sigma70_r4_2"/>
    <property type="match status" value="1"/>
</dbReference>
<sequence length="174" mass="20836">MNRENGKKLRLQQQKFMEKLISDTEQAVARMLFKMTSDKLLVEDVMIATWTTACQKVDILLCHENPHGWIMKAAKFHMLKELEKRQHIDEHEMLVLDKLETYMVQEAQIELELSETLKAYLNEDEYRAVILRYFYDTDYSDLAEYFHISESSARKRVNRAIHKLRKVSLDLWHE</sequence>
<feature type="domain" description="RNA polymerase sigma factor 70 region 4 type 2" evidence="6">
    <location>
        <begin position="119"/>
        <end position="163"/>
    </location>
</feature>
<dbReference type="PANTHER" id="PTHR43133">
    <property type="entry name" value="RNA POLYMERASE ECF-TYPE SIGMA FACTO"/>
    <property type="match status" value="1"/>
</dbReference>
<keyword evidence="2" id="KW-0805">Transcription regulation</keyword>
<dbReference type="OrthoDB" id="2058874at2"/>
<dbReference type="Proteomes" id="UP000295711">
    <property type="component" value="Unassembled WGS sequence"/>
</dbReference>
<proteinExistence type="inferred from homology"/>
<protein>
    <submittedName>
        <fullName evidence="7">RNA polymerase sigma factor (Sigma-70 family)</fullName>
    </submittedName>
</protein>
<evidence type="ECO:0000256" key="2">
    <source>
        <dbReference type="ARBA" id="ARBA00023015"/>
    </source>
</evidence>
<evidence type="ECO:0000259" key="6">
    <source>
        <dbReference type="Pfam" id="PF08281"/>
    </source>
</evidence>
<name>A0A4R2LIM1_9FIRM</name>
<dbReference type="InterPro" id="IPR013249">
    <property type="entry name" value="RNA_pol_sigma70_r4_t2"/>
</dbReference>
<evidence type="ECO:0000313" key="7">
    <source>
        <dbReference type="EMBL" id="TCO85034.1"/>
    </source>
</evidence>
<dbReference type="Gene3D" id="1.10.10.10">
    <property type="entry name" value="Winged helix-like DNA-binding domain superfamily/Winged helix DNA-binding domain"/>
    <property type="match status" value="1"/>
</dbReference>
<keyword evidence="4" id="KW-0238">DNA-binding</keyword>
<dbReference type="PANTHER" id="PTHR43133:SF8">
    <property type="entry name" value="RNA POLYMERASE SIGMA FACTOR HI_1459-RELATED"/>
    <property type="match status" value="1"/>
</dbReference>
<comment type="caution">
    <text evidence="7">The sequence shown here is derived from an EMBL/GenBank/DDBJ whole genome shotgun (WGS) entry which is preliminary data.</text>
</comment>
<accession>A0A4R2LIM1</accession>